<dbReference type="KEGG" id="vpo:Kpol_1050p47"/>
<feature type="transmembrane region" description="Helical" evidence="1">
    <location>
        <begin position="449"/>
        <end position="473"/>
    </location>
</feature>
<feature type="transmembrane region" description="Helical" evidence="1">
    <location>
        <begin position="176"/>
        <end position="195"/>
    </location>
</feature>
<accession>A7TEU4</accession>
<feature type="transmembrane region" description="Helical" evidence="1">
    <location>
        <begin position="485"/>
        <end position="504"/>
    </location>
</feature>
<keyword evidence="1" id="KW-1133">Transmembrane helix</keyword>
<dbReference type="EMBL" id="DS480381">
    <property type="protein sequence ID" value="EDO19190.1"/>
    <property type="molecule type" value="Genomic_DNA"/>
</dbReference>
<dbReference type="Proteomes" id="UP000000267">
    <property type="component" value="Unassembled WGS sequence"/>
</dbReference>
<organism evidence="3">
    <name type="scientific">Vanderwaltozyma polyspora (strain ATCC 22028 / DSM 70294 / BCRC 21397 / CBS 2163 / NBRC 10782 / NRRL Y-8283 / UCD 57-17)</name>
    <name type="common">Kluyveromyces polysporus</name>
    <dbReference type="NCBI Taxonomy" id="436907"/>
    <lineage>
        <taxon>Eukaryota</taxon>
        <taxon>Fungi</taxon>
        <taxon>Dikarya</taxon>
        <taxon>Ascomycota</taxon>
        <taxon>Saccharomycotina</taxon>
        <taxon>Saccharomycetes</taxon>
        <taxon>Saccharomycetales</taxon>
        <taxon>Saccharomycetaceae</taxon>
        <taxon>Vanderwaltozyma</taxon>
    </lineage>
</organism>
<name>A7TEU4_VANPO</name>
<protein>
    <submittedName>
        <fullName evidence="2">Uncharacterized protein</fullName>
    </submittedName>
</protein>
<dbReference type="RefSeq" id="XP_001647048.1">
    <property type="nucleotide sequence ID" value="XM_001646998.1"/>
</dbReference>
<dbReference type="eggNOG" id="KOG1183">
    <property type="taxonomic scope" value="Eukaryota"/>
</dbReference>
<dbReference type="Pfam" id="PF05024">
    <property type="entry name" value="Gpi1"/>
    <property type="match status" value="1"/>
</dbReference>
<sequence>MSFCLFWPDHLKERRFSDDDDLIAICIALKGTDRVVLDILREGLVRGCDIESPYSIVGVRKGGDSGWRLIDGVDCVVEFKAPRSTMLEFFSLEPISLSLPEKRMDSKVSNVNFIKISENKRYFNDNTRFKRTLGLINFYYTYLMAFHKKYPRFAESSLTSDKNIFGMMIDLLRLNLVYQWVGKGFFYITVSFALITNPLSKFLNWNLLNLVNKSATIQQIDLRCQQFSYFPVQYLRINENVSIRKAMPRFKNYAEASEGLRKDLPSNYYPDYIRFYNTVWLMLNDISFGMILGSFLLQYSTQIANFAHTFINGYLYSLLKLVTISLAHNPFGIKLNEELASFLSELFLWIIEFSYSVFIKRVSAVDNLTKIISAVANLSCIFGATFALSLLIDCFSFLSLHIRFFYLISRKLYHWQLNIMSSLFNLFCGKKFNVLRNRVDHHNFEIDQLLLGTLLFIILVFLLPTVLAFYSSYTIFQLGMLTLEIIFESTISLLNHFPLFALLLRIKDRRRIPGGIALRYNDSDDILRLKLLNKPLPVSLMFQPFALLMKQIKYNYCSSIIVNKLIKGLPITVDRNKLYQVLYSSLPSKPINIEDLYNSTHKKNN</sequence>
<proteinExistence type="predicted"/>
<dbReference type="AlphaFoldDB" id="A7TEU4"/>
<feature type="transmembrane region" description="Helical" evidence="1">
    <location>
        <begin position="309"/>
        <end position="327"/>
    </location>
</feature>
<feature type="transmembrane region" description="Helical" evidence="1">
    <location>
        <begin position="371"/>
        <end position="392"/>
    </location>
</feature>
<dbReference type="PANTHER" id="PTHR21329">
    <property type="entry name" value="PHOSPHATIDYLINOSITOL N-ACETYLGLUCOSAMINYLTRANSFERASE SUBUNIT Q-RELATED"/>
    <property type="match status" value="1"/>
</dbReference>
<dbReference type="InParanoid" id="A7TEU4"/>
<dbReference type="OrthoDB" id="70250at2759"/>
<evidence type="ECO:0000313" key="3">
    <source>
        <dbReference type="Proteomes" id="UP000000267"/>
    </source>
</evidence>
<gene>
    <name evidence="2" type="ORF">Kpol_1050p47</name>
</gene>
<keyword evidence="1" id="KW-0472">Membrane</keyword>
<dbReference type="PhylomeDB" id="A7TEU4"/>
<evidence type="ECO:0000313" key="2">
    <source>
        <dbReference type="EMBL" id="EDO19190.1"/>
    </source>
</evidence>
<feature type="transmembrane region" description="Helical" evidence="1">
    <location>
        <begin position="275"/>
        <end position="297"/>
    </location>
</feature>
<dbReference type="OMA" id="CFWPVQY"/>
<reference evidence="2 3" key="1">
    <citation type="journal article" date="2007" name="Proc. Natl. Acad. Sci. U.S.A.">
        <title>Independent sorting-out of thousands of duplicated gene pairs in two yeast species descended from a whole-genome duplication.</title>
        <authorList>
            <person name="Scannell D.R."/>
            <person name="Frank A.C."/>
            <person name="Conant G.C."/>
            <person name="Byrne K.P."/>
            <person name="Woolfit M."/>
            <person name="Wolfe K.H."/>
        </authorList>
    </citation>
    <scope>NUCLEOTIDE SEQUENCE [LARGE SCALE GENOMIC DNA]</scope>
    <source>
        <strain evidence="3">ATCC 22028 / DSM 70294 / BCRC 21397 / CBS 2163 / NBRC 10782 / NRRL Y-8283 / UCD 57-17</strain>
    </source>
</reference>
<dbReference type="STRING" id="436907.A7TEU4"/>
<dbReference type="HOGENOM" id="CLU_007914_3_0_1"/>
<keyword evidence="1" id="KW-0812">Transmembrane</keyword>
<dbReference type="GeneID" id="5547521"/>
<dbReference type="GO" id="GO:0000506">
    <property type="term" value="C:glycosylphosphatidylinositol-N-acetylglucosaminyltransferase (GPI-GnT) complex"/>
    <property type="evidence" value="ECO:0007669"/>
    <property type="project" value="EnsemblFungi"/>
</dbReference>
<feature type="transmembrane region" description="Helical" evidence="1">
    <location>
        <begin position="339"/>
        <end position="359"/>
    </location>
</feature>
<feature type="transmembrane region" description="Helical" evidence="1">
    <location>
        <begin position="412"/>
        <end position="428"/>
    </location>
</feature>
<dbReference type="FunCoup" id="A7TEU4">
    <property type="interactions" value="99"/>
</dbReference>
<dbReference type="PANTHER" id="PTHR21329:SF3">
    <property type="entry name" value="PHOSPHATIDYLINOSITOL N-ACETYLGLUCOSAMINYLTRANSFERASE SUBUNIT Q"/>
    <property type="match status" value="1"/>
</dbReference>
<keyword evidence="3" id="KW-1185">Reference proteome</keyword>
<dbReference type="GO" id="GO:0006506">
    <property type="term" value="P:GPI anchor biosynthetic process"/>
    <property type="evidence" value="ECO:0007669"/>
    <property type="project" value="EnsemblFungi"/>
</dbReference>
<evidence type="ECO:0000256" key="1">
    <source>
        <dbReference type="SAM" id="Phobius"/>
    </source>
</evidence>
<dbReference type="InterPro" id="IPR007720">
    <property type="entry name" value="PigQ/GPI1"/>
</dbReference>